<sequence>MALFVVHLLPEIQEQILIRLSVRDVIRCTSDPSFIKSHLKHSYLSDHSNDEMGDTRLVISNCPGFIKDYLHDIDNRLIEINHRFILGSVNGLSCILPFRKRQIRKRWETSTIKSPKMQ</sequence>
<reference evidence="1 2" key="1">
    <citation type="journal article" date="2018" name="Mol. Plant">
        <title>The genome of Artemisia annua provides insight into the evolution of Asteraceae family and artemisinin biosynthesis.</title>
        <authorList>
            <person name="Shen Q."/>
            <person name="Zhang L."/>
            <person name="Liao Z."/>
            <person name="Wang S."/>
            <person name="Yan T."/>
            <person name="Shi P."/>
            <person name="Liu M."/>
            <person name="Fu X."/>
            <person name="Pan Q."/>
            <person name="Wang Y."/>
            <person name="Lv Z."/>
            <person name="Lu X."/>
            <person name="Zhang F."/>
            <person name="Jiang W."/>
            <person name="Ma Y."/>
            <person name="Chen M."/>
            <person name="Hao X."/>
            <person name="Li L."/>
            <person name="Tang Y."/>
            <person name="Lv G."/>
            <person name="Zhou Y."/>
            <person name="Sun X."/>
            <person name="Brodelius P.E."/>
            <person name="Rose J.K.C."/>
            <person name="Tang K."/>
        </authorList>
    </citation>
    <scope>NUCLEOTIDE SEQUENCE [LARGE SCALE GENOMIC DNA]</scope>
    <source>
        <strain evidence="2">cv. Huhao1</strain>
        <tissue evidence="1">Leaf</tissue>
    </source>
</reference>
<evidence type="ECO:0000313" key="2">
    <source>
        <dbReference type="Proteomes" id="UP000245207"/>
    </source>
</evidence>
<proteinExistence type="predicted"/>
<evidence type="ECO:0000313" key="1">
    <source>
        <dbReference type="EMBL" id="PWA79102.1"/>
    </source>
</evidence>
<dbReference type="OrthoDB" id="591557at2759"/>
<keyword evidence="2" id="KW-1185">Reference proteome</keyword>
<protein>
    <submittedName>
        <fullName evidence="1">F-box domain, cyclin-like protein</fullName>
    </submittedName>
</protein>
<name>A0A2U1P014_ARTAN</name>
<accession>A0A2U1P014</accession>
<gene>
    <name evidence="1" type="ORF">CTI12_AA208390</name>
</gene>
<dbReference type="EMBL" id="PKPP01001901">
    <property type="protein sequence ID" value="PWA79102.1"/>
    <property type="molecule type" value="Genomic_DNA"/>
</dbReference>
<dbReference type="AlphaFoldDB" id="A0A2U1P014"/>
<dbReference type="Proteomes" id="UP000245207">
    <property type="component" value="Unassembled WGS sequence"/>
</dbReference>
<comment type="caution">
    <text evidence="1">The sequence shown here is derived from an EMBL/GenBank/DDBJ whole genome shotgun (WGS) entry which is preliminary data.</text>
</comment>
<organism evidence="1 2">
    <name type="scientific">Artemisia annua</name>
    <name type="common">Sweet wormwood</name>
    <dbReference type="NCBI Taxonomy" id="35608"/>
    <lineage>
        <taxon>Eukaryota</taxon>
        <taxon>Viridiplantae</taxon>
        <taxon>Streptophyta</taxon>
        <taxon>Embryophyta</taxon>
        <taxon>Tracheophyta</taxon>
        <taxon>Spermatophyta</taxon>
        <taxon>Magnoliopsida</taxon>
        <taxon>eudicotyledons</taxon>
        <taxon>Gunneridae</taxon>
        <taxon>Pentapetalae</taxon>
        <taxon>asterids</taxon>
        <taxon>campanulids</taxon>
        <taxon>Asterales</taxon>
        <taxon>Asteraceae</taxon>
        <taxon>Asteroideae</taxon>
        <taxon>Anthemideae</taxon>
        <taxon>Artemisiinae</taxon>
        <taxon>Artemisia</taxon>
    </lineage>
</organism>